<dbReference type="RefSeq" id="WP_273935154.1">
    <property type="nucleotide sequence ID" value="NZ_CP097263.1"/>
</dbReference>
<comment type="caution">
    <text evidence="3">The sequence shown here is derived from an EMBL/GenBank/DDBJ whole genome shotgun (WGS) entry which is preliminary data.</text>
</comment>
<feature type="chain" id="PRO_5045808856" description="Chorismate mutase" evidence="2">
    <location>
        <begin position="35"/>
        <end position="137"/>
    </location>
</feature>
<accession>A0ABV6MXJ9</accession>
<dbReference type="PROSITE" id="PS51318">
    <property type="entry name" value="TAT"/>
    <property type="match status" value="1"/>
</dbReference>
<protein>
    <recommendedName>
        <fullName evidence="5">Chorismate mutase</fullName>
    </recommendedName>
</protein>
<sequence length="137" mass="13322">MDVRSSNLSRRAALTGLGGVALLAAAACSPSKEAASTLPANQVPPAPANDASASIAEQQKVIDGLDKQIIELLKQREDAATALQKLQGGASGGRDQAVVSAYAAGAGANGAAIGRAVVGADSTAAGNSSPTATSTSH</sequence>
<dbReference type="Proteomes" id="UP001589810">
    <property type="component" value="Unassembled WGS sequence"/>
</dbReference>
<dbReference type="PROSITE" id="PS51257">
    <property type="entry name" value="PROKAR_LIPOPROTEIN"/>
    <property type="match status" value="1"/>
</dbReference>
<feature type="signal peptide" evidence="2">
    <location>
        <begin position="1"/>
        <end position="34"/>
    </location>
</feature>
<gene>
    <name evidence="3" type="ORF">ACFFH7_26245</name>
</gene>
<organism evidence="3 4">
    <name type="scientific">Kutzneria chonburiensis</name>
    <dbReference type="NCBI Taxonomy" id="1483604"/>
    <lineage>
        <taxon>Bacteria</taxon>
        <taxon>Bacillati</taxon>
        <taxon>Actinomycetota</taxon>
        <taxon>Actinomycetes</taxon>
        <taxon>Pseudonocardiales</taxon>
        <taxon>Pseudonocardiaceae</taxon>
        <taxon>Kutzneria</taxon>
    </lineage>
</organism>
<evidence type="ECO:0000313" key="4">
    <source>
        <dbReference type="Proteomes" id="UP001589810"/>
    </source>
</evidence>
<proteinExistence type="predicted"/>
<feature type="region of interest" description="Disordered" evidence="1">
    <location>
        <begin position="34"/>
        <end position="54"/>
    </location>
</feature>
<evidence type="ECO:0000256" key="1">
    <source>
        <dbReference type="SAM" id="MobiDB-lite"/>
    </source>
</evidence>
<name>A0ABV6MXJ9_9PSEU</name>
<dbReference type="EMBL" id="JBHLUD010000009">
    <property type="protein sequence ID" value="MFC0545033.1"/>
    <property type="molecule type" value="Genomic_DNA"/>
</dbReference>
<dbReference type="InterPro" id="IPR006311">
    <property type="entry name" value="TAT_signal"/>
</dbReference>
<evidence type="ECO:0008006" key="5">
    <source>
        <dbReference type="Google" id="ProtNLM"/>
    </source>
</evidence>
<evidence type="ECO:0000313" key="3">
    <source>
        <dbReference type="EMBL" id="MFC0545033.1"/>
    </source>
</evidence>
<keyword evidence="4" id="KW-1185">Reference proteome</keyword>
<dbReference type="InterPro" id="IPR036979">
    <property type="entry name" value="CM_dom_sf"/>
</dbReference>
<keyword evidence="2" id="KW-0732">Signal</keyword>
<evidence type="ECO:0000256" key="2">
    <source>
        <dbReference type="SAM" id="SignalP"/>
    </source>
</evidence>
<reference evidence="3 4" key="1">
    <citation type="submission" date="2024-09" db="EMBL/GenBank/DDBJ databases">
        <authorList>
            <person name="Sun Q."/>
            <person name="Mori K."/>
        </authorList>
    </citation>
    <scope>NUCLEOTIDE SEQUENCE [LARGE SCALE GENOMIC DNA]</scope>
    <source>
        <strain evidence="3 4">TBRC 1432</strain>
    </source>
</reference>
<dbReference type="Gene3D" id="1.20.59.10">
    <property type="entry name" value="Chorismate mutase"/>
    <property type="match status" value="1"/>
</dbReference>